<evidence type="ECO:0000313" key="3">
    <source>
        <dbReference type="Proteomes" id="UP000229523"/>
    </source>
</evidence>
<evidence type="ECO:0000313" key="2">
    <source>
        <dbReference type="EMBL" id="RAI81366.1"/>
    </source>
</evidence>
<dbReference type="Proteomes" id="UP000229523">
    <property type="component" value="Unassembled WGS sequence"/>
</dbReference>
<name>A0A395GBH6_9STAP</name>
<feature type="transmembrane region" description="Helical" evidence="1">
    <location>
        <begin position="61"/>
        <end position="79"/>
    </location>
</feature>
<protein>
    <submittedName>
        <fullName evidence="2">Uncharacterized protein</fullName>
    </submittedName>
</protein>
<keyword evidence="1" id="KW-0472">Membrane</keyword>
<accession>A0A395GBH6</accession>
<dbReference type="AlphaFoldDB" id="A0A395GBH6"/>
<organism evidence="2 3">
    <name type="scientific">Macrococcoides goetzii</name>
    <dbReference type="NCBI Taxonomy" id="1891097"/>
    <lineage>
        <taxon>Bacteria</taxon>
        <taxon>Bacillati</taxon>
        <taxon>Bacillota</taxon>
        <taxon>Bacilli</taxon>
        <taxon>Bacillales</taxon>
        <taxon>Staphylococcaceae</taxon>
        <taxon>Macrococcoides</taxon>
    </lineage>
</organism>
<sequence>MRQFYYGLALFIFLALPPIRTLFESIMVMHMHMQMMLLFIAGWLMGKFVNQKLIKAHRYNTTGMPGLIIFIFLFIYWMLPRAMDEALEYPLVEAFKFVSIPLIGMLFRDSMAKLNHNKKFIIYTCIAITFSILAYFYIFSETTLCNNYLESDQLAVGYGFIFIAISVVLLMFIQIKDSK</sequence>
<proteinExistence type="predicted"/>
<dbReference type="RefSeq" id="WP_099578917.1">
    <property type="nucleotide sequence ID" value="NZ_MJBI02000002.1"/>
</dbReference>
<keyword evidence="3" id="KW-1185">Reference proteome</keyword>
<reference evidence="2 3" key="1">
    <citation type="journal article" date="2018" name="Front. Microbiol.">
        <title>Description and Comparative Genomics of Macrococcus caseolyticus subsp. hominis subsp. nov., Macrococcus goetzii sp. nov., Macrococcus epidermidis sp. nov., and Macrococcus bohemicus sp. nov., Novel Macrococci From Human Clinical Material With Virulence Potential and Suspected Uptake of Foreign DNA by Natural Transformation.</title>
        <authorList>
            <person name="Maslanova I."/>
            <person name="Wertheimer Z."/>
            <person name="Sedlacek I."/>
            <person name="Svec P."/>
            <person name="Indrakova A."/>
            <person name="Kovarovic V."/>
            <person name="Schumann P."/>
            <person name="Sproer C."/>
            <person name="Kralova S."/>
            <person name="Sedo O."/>
            <person name="Kristofova L."/>
            <person name="Vrbovska V."/>
            <person name="Fuzik T."/>
            <person name="Petras P."/>
            <person name="Zdrahal Z."/>
            <person name="Ruzickova V."/>
            <person name="Doskar J."/>
            <person name="Pantucek R."/>
        </authorList>
    </citation>
    <scope>NUCLEOTIDE SEQUENCE [LARGE SCALE GENOMIC DNA]</scope>
    <source>
        <strain evidence="2 3">CCM 4927</strain>
    </source>
</reference>
<feature type="transmembrane region" description="Helical" evidence="1">
    <location>
        <begin position="120"/>
        <end position="139"/>
    </location>
</feature>
<feature type="transmembrane region" description="Helical" evidence="1">
    <location>
        <begin position="31"/>
        <end position="49"/>
    </location>
</feature>
<feature type="transmembrane region" description="Helical" evidence="1">
    <location>
        <begin position="154"/>
        <end position="173"/>
    </location>
</feature>
<feature type="transmembrane region" description="Helical" evidence="1">
    <location>
        <begin position="91"/>
        <end position="108"/>
    </location>
</feature>
<dbReference type="EMBL" id="MJBI02000002">
    <property type="protein sequence ID" value="RAI81366.1"/>
    <property type="molecule type" value="Genomic_DNA"/>
</dbReference>
<gene>
    <name evidence="2" type="ORF">BFS35_007290</name>
</gene>
<evidence type="ECO:0000256" key="1">
    <source>
        <dbReference type="SAM" id="Phobius"/>
    </source>
</evidence>
<keyword evidence="1" id="KW-0812">Transmembrane</keyword>
<keyword evidence="1" id="KW-1133">Transmembrane helix</keyword>
<comment type="caution">
    <text evidence="2">The sequence shown here is derived from an EMBL/GenBank/DDBJ whole genome shotgun (WGS) entry which is preliminary data.</text>
</comment>